<evidence type="ECO:0000313" key="3">
    <source>
        <dbReference type="EMBL" id="NMQ20676.1"/>
    </source>
</evidence>
<evidence type="ECO:0000256" key="1">
    <source>
        <dbReference type="SAM" id="MobiDB-lite"/>
    </source>
</evidence>
<keyword evidence="4" id="KW-1185">Reference proteome</keyword>
<keyword evidence="2" id="KW-0812">Transmembrane</keyword>
<protein>
    <submittedName>
        <fullName evidence="3">Uncharacterized protein</fullName>
    </submittedName>
</protein>
<feature type="region of interest" description="Disordered" evidence="1">
    <location>
        <begin position="79"/>
        <end position="116"/>
    </location>
</feature>
<feature type="transmembrane region" description="Helical" evidence="2">
    <location>
        <begin position="51"/>
        <end position="73"/>
    </location>
</feature>
<dbReference type="EMBL" id="SPMZ01000058">
    <property type="protein sequence ID" value="NMQ20676.1"/>
    <property type="molecule type" value="Genomic_DNA"/>
</dbReference>
<gene>
    <name evidence="3" type="ORF">E4P82_16640</name>
</gene>
<evidence type="ECO:0000313" key="4">
    <source>
        <dbReference type="Proteomes" id="UP000760480"/>
    </source>
</evidence>
<evidence type="ECO:0000256" key="2">
    <source>
        <dbReference type="SAM" id="Phobius"/>
    </source>
</evidence>
<accession>A0ABX1TRW7</accession>
<sequence length="116" mass="11573">MSRLSISSLSVLLGLFAGLTRIPHMAMSQPPSSSGAPSSEAPGATRRGPSGLLLGWIAIAAVAGVTAVGLWWFSHQTTEMPTSAARQSATQTSPAPGAVTPEPAPASGPKPAAGTQ</sequence>
<dbReference type="Proteomes" id="UP000760480">
    <property type="component" value="Unassembled WGS sequence"/>
</dbReference>
<feature type="compositionally biased region" description="Low complexity" evidence="1">
    <location>
        <begin position="26"/>
        <end position="44"/>
    </location>
</feature>
<comment type="caution">
    <text evidence="3">The sequence shown here is derived from an EMBL/GenBank/DDBJ whole genome shotgun (WGS) entry which is preliminary data.</text>
</comment>
<feature type="region of interest" description="Disordered" evidence="1">
    <location>
        <begin position="26"/>
        <end position="47"/>
    </location>
</feature>
<dbReference type="RefSeq" id="WP_169249945.1">
    <property type="nucleotide sequence ID" value="NZ_SPMZ01000058.1"/>
</dbReference>
<keyword evidence="2" id="KW-1133">Transmembrane helix</keyword>
<reference evidence="3 4" key="1">
    <citation type="submission" date="2019-03" db="EMBL/GenBank/DDBJ databases">
        <title>Metabolic reconstructions from genomes of highly enriched 'Candidatus Accumulibacter' and 'Candidatus Competibacter' bioreactor populations.</title>
        <authorList>
            <person name="Annavajhala M.K."/>
            <person name="Welles L."/>
            <person name="Abbas B."/>
            <person name="Sorokin D."/>
            <person name="Park H."/>
            <person name="Van Loosdrecht M."/>
            <person name="Chandran K."/>
        </authorList>
    </citation>
    <scope>NUCLEOTIDE SEQUENCE [LARGE SCALE GENOMIC DNA]</scope>
    <source>
        <strain evidence="3 4">SBR_G</strain>
    </source>
</reference>
<name>A0ABX1TRW7_9GAMM</name>
<organism evidence="3 4">
    <name type="scientific">Candidatus Competibacter phosphatis</name>
    <dbReference type="NCBI Taxonomy" id="221280"/>
    <lineage>
        <taxon>Bacteria</taxon>
        <taxon>Pseudomonadati</taxon>
        <taxon>Pseudomonadota</taxon>
        <taxon>Gammaproteobacteria</taxon>
        <taxon>Candidatus Competibacteraceae</taxon>
        <taxon>Candidatus Competibacter</taxon>
    </lineage>
</organism>
<keyword evidence="2" id="KW-0472">Membrane</keyword>
<feature type="compositionally biased region" description="Polar residues" evidence="1">
    <location>
        <begin position="79"/>
        <end position="94"/>
    </location>
</feature>
<proteinExistence type="predicted"/>